<dbReference type="PANTHER" id="PTHR13170:SF16">
    <property type="entry name" value="PROTEIN O-GLCNACASE"/>
    <property type="match status" value="1"/>
</dbReference>
<organism evidence="9 10">
    <name type="scientific">Stichopus japonicus</name>
    <name type="common">Sea cucumber</name>
    <dbReference type="NCBI Taxonomy" id="307972"/>
    <lineage>
        <taxon>Eukaryota</taxon>
        <taxon>Metazoa</taxon>
        <taxon>Echinodermata</taxon>
        <taxon>Eleutherozoa</taxon>
        <taxon>Echinozoa</taxon>
        <taxon>Holothuroidea</taxon>
        <taxon>Aspidochirotacea</taxon>
        <taxon>Aspidochirotida</taxon>
        <taxon>Stichopodidae</taxon>
        <taxon>Apostichopus</taxon>
    </lineage>
</organism>
<evidence type="ECO:0000256" key="3">
    <source>
        <dbReference type="ARBA" id="ARBA00030512"/>
    </source>
</evidence>
<dbReference type="Pfam" id="PF07555">
    <property type="entry name" value="NAGidase"/>
    <property type="match status" value="1"/>
</dbReference>
<accession>A0A2G8L3Y5</accession>
<dbReference type="GO" id="GO:0016231">
    <property type="term" value="F:beta-N-acetylglucosaminidase activity"/>
    <property type="evidence" value="ECO:0007669"/>
    <property type="project" value="TreeGrafter"/>
</dbReference>
<evidence type="ECO:0000256" key="2">
    <source>
        <dbReference type="ARBA" id="ARBA00023295"/>
    </source>
</evidence>
<dbReference type="GO" id="GO:0102571">
    <property type="term" value="F:[protein]-3-O-(N-acetyl-D-glucosaminyl)-L-serine/L-threonine O-N-acetyl-alpha-D-glucosaminase activity"/>
    <property type="evidence" value="ECO:0007669"/>
    <property type="project" value="UniProtKB-EC"/>
</dbReference>
<keyword evidence="1" id="KW-0378">Hydrolase</keyword>
<keyword evidence="10" id="KW-1185">Reference proteome</keyword>
<dbReference type="OrthoDB" id="9975416at2759"/>
<proteinExistence type="predicted"/>
<dbReference type="FunFam" id="3.20.20.80:FF:000009">
    <property type="entry name" value="O-GlcNAcase BT_4395"/>
    <property type="match status" value="1"/>
</dbReference>
<name>A0A2G8L3Y5_STIJA</name>
<keyword evidence="2" id="KW-0326">Glycosidase</keyword>
<dbReference type="SUPFAM" id="SSF51445">
    <property type="entry name" value="(Trans)glycosidases"/>
    <property type="match status" value="1"/>
</dbReference>
<dbReference type="PROSITE" id="PS52009">
    <property type="entry name" value="GH84"/>
    <property type="match status" value="1"/>
</dbReference>
<evidence type="ECO:0000313" key="10">
    <source>
        <dbReference type="Proteomes" id="UP000230750"/>
    </source>
</evidence>
<gene>
    <name evidence="9" type="ORF">BSL78_08118</name>
</gene>
<reference evidence="9 10" key="1">
    <citation type="journal article" date="2017" name="PLoS Biol.">
        <title>The sea cucumber genome provides insights into morphological evolution and visceral regeneration.</title>
        <authorList>
            <person name="Zhang X."/>
            <person name="Sun L."/>
            <person name="Yuan J."/>
            <person name="Sun Y."/>
            <person name="Gao Y."/>
            <person name="Zhang L."/>
            <person name="Li S."/>
            <person name="Dai H."/>
            <person name="Hamel J.F."/>
            <person name="Liu C."/>
            <person name="Yu Y."/>
            <person name="Liu S."/>
            <person name="Lin W."/>
            <person name="Guo K."/>
            <person name="Jin S."/>
            <person name="Xu P."/>
            <person name="Storey K.B."/>
            <person name="Huan P."/>
            <person name="Zhang T."/>
            <person name="Zhou Y."/>
            <person name="Zhang J."/>
            <person name="Lin C."/>
            <person name="Li X."/>
            <person name="Xing L."/>
            <person name="Huo D."/>
            <person name="Sun M."/>
            <person name="Wang L."/>
            <person name="Mercier A."/>
            <person name="Li F."/>
            <person name="Yang H."/>
            <person name="Xiang J."/>
        </authorList>
    </citation>
    <scope>NUCLEOTIDE SEQUENCE [LARGE SCALE GENOMIC DNA]</scope>
    <source>
        <strain evidence="9">Shaxun</strain>
        <tissue evidence="9">Muscle</tissue>
    </source>
</reference>
<dbReference type="InterPro" id="IPR011496">
    <property type="entry name" value="O-GlcNAcase_cat"/>
</dbReference>
<comment type="catalytic activity">
    <reaction evidence="4">
        <text>3-O-(N-acetyl-beta-D-glucosaminyl)-L-seryl-[protein] + H2O = N-acetyl-D-glucosamine + L-seryl-[protein]</text>
        <dbReference type="Rhea" id="RHEA:48876"/>
        <dbReference type="Rhea" id="RHEA-COMP:9863"/>
        <dbReference type="Rhea" id="RHEA-COMP:12251"/>
        <dbReference type="ChEBI" id="CHEBI:15377"/>
        <dbReference type="ChEBI" id="CHEBI:29999"/>
        <dbReference type="ChEBI" id="CHEBI:90838"/>
        <dbReference type="ChEBI" id="CHEBI:506227"/>
        <dbReference type="EC" id="3.2.1.169"/>
    </reaction>
</comment>
<dbReference type="EMBL" id="MRZV01000228">
    <property type="protein sequence ID" value="PIK54979.1"/>
    <property type="molecule type" value="Genomic_DNA"/>
</dbReference>
<evidence type="ECO:0000256" key="1">
    <source>
        <dbReference type="ARBA" id="ARBA00022801"/>
    </source>
</evidence>
<feature type="domain" description="GH84" evidence="8">
    <location>
        <begin position="6"/>
        <end position="281"/>
    </location>
</feature>
<evidence type="ECO:0000259" key="8">
    <source>
        <dbReference type="PROSITE" id="PS52009"/>
    </source>
</evidence>
<dbReference type="Gene3D" id="3.20.20.80">
    <property type="entry name" value="Glycosidases"/>
    <property type="match status" value="1"/>
</dbReference>
<sequence>MLFNEFLCGVIEGFYGRPWTMEQRKDLFALMNRTGLNTYMYAPKDDCKHRAFWRDLYSVEEAERLTSLIEEAKENNVTFVYALSPGLDITFSNTKEVTCLKRKLEQVSQFGCEAFALLFDDIDKDMCLGDQEVFQSFAQAQVSVSNEVYQYLGQPTFLFCPTEYCATRADPEISKSEYLATVGNKLLPAINVMWTGPKVVSKEITVASVKELSAAIKRKPIIWDNVHANDYDQKRLFLGPFQGRSTDLRPYLNGFLTNPNCEYNANFMAIHTLGAWFRDSERSTDNTSRDSTVENPTVSAEIKLETEGENVVQHQRAHHGTYNPALASQAAISDWVKLFRQARDAQGKDLAPLVLSQPTVLPQPVPPLPSINTCMAFTSTTTSLYGPALPETVSEELQKVKESLVGIGSEAFKPPLNPMNSLVAPPRRRRESPWI</sequence>
<protein>
    <recommendedName>
        <fullName evidence="6">protein O-GlcNAcase</fullName>
        <ecNumber evidence="6">3.2.1.169</ecNumber>
    </recommendedName>
    <alternativeName>
        <fullName evidence="3">Beta-N-acetylhexosaminidase</fullName>
    </alternativeName>
    <alternativeName>
        <fullName evidence="7">Beta-hexosaminidase</fullName>
    </alternativeName>
</protein>
<comment type="caution">
    <text evidence="9">The sequence shown here is derived from an EMBL/GenBank/DDBJ whole genome shotgun (WGS) entry which is preliminary data.</text>
</comment>
<evidence type="ECO:0000256" key="4">
    <source>
        <dbReference type="ARBA" id="ARBA00050933"/>
    </source>
</evidence>
<dbReference type="InterPro" id="IPR051822">
    <property type="entry name" value="Glycosyl_Hydrolase_84"/>
</dbReference>
<dbReference type="AlphaFoldDB" id="A0A2G8L3Y5"/>
<evidence type="ECO:0000256" key="7">
    <source>
        <dbReference type="ARBA" id="ARBA00076634"/>
    </source>
</evidence>
<dbReference type="Proteomes" id="UP000230750">
    <property type="component" value="Unassembled WGS sequence"/>
</dbReference>
<dbReference type="PANTHER" id="PTHR13170">
    <property type="entry name" value="O-GLCNACASE"/>
    <property type="match status" value="1"/>
</dbReference>
<evidence type="ECO:0000256" key="6">
    <source>
        <dbReference type="ARBA" id="ARBA00066938"/>
    </source>
</evidence>
<evidence type="ECO:0000256" key="5">
    <source>
        <dbReference type="ARBA" id="ARBA00052136"/>
    </source>
</evidence>
<dbReference type="EC" id="3.2.1.169" evidence="6"/>
<dbReference type="GO" id="GO:0009100">
    <property type="term" value="P:glycoprotein metabolic process"/>
    <property type="evidence" value="ECO:0007669"/>
    <property type="project" value="TreeGrafter"/>
</dbReference>
<comment type="catalytic activity">
    <reaction evidence="5">
        <text>3-O-(N-acetyl-beta-D-glucosaminyl)-L-threonyl-[protein] + H2O = L-threonyl-[protein] + N-acetyl-D-glucosamine</text>
        <dbReference type="Rhea" id="RHEA:48892"/>
        <dbReference type="Rhea" id="RHEA-COMP:11060"/>
        <dbReference type="Rhea" id="RHEA-COMP:12252"/>
        <dbReference type="ChEBI" id="CHEBI:15377"/>
        <dbReference type="ChEBI" id="CHEBI:30013"/>
        <dbReference type="ChEBI" id="CHEBI:90840"/>
        <dbReference type="ChEBI" id="CHEBI:506227"/>
        <dbReference type="EC" id="3.2.1.169"/>
    </reaction>
</comment>
<dbReference type="InterPro" id="IPR017853">
    <property type="entry name" value="GH"/>
</dbReference>
<feature type="non-terminal residue" evidence="9">
    <location>
        <position position="435"/>
    </location>
</feature>
<dbReference type="STRING" id="307972.A0A2G8L3Y5"/>
<evidence type="ECO:0000313" key="9">
    <source>
        <dbReference type="EMBL" id="PIK54979.1"/>
    </source>
</evidence>